<gene>
    <name evidence="1" type="ORF">CRENBAI_022857</name>
</gene>
<keyword evidence="2" id="KW-1185">Reference proteome</keyword>
<dbReference type="Proteomes" id="UP001311232">
    <property type="component" value="Unassembled WGS sequence"/>
</dbReference>
<reference evidence="1 2" key="1">
    <citation type="submission" date="2021-06" db="EMBL/GenBank/DDBJ databases">
        <authorList>
            <person name="Palmer J.M."/>
        </authorList>
    </citation>
    <scope>NUCLEOTIDE SEQUENCE [LARGE SCALE GENOMIC DNA]</scope>
    <source>
        <strain evidence="1 2">MEX-2019</strain>
        <tissue evidence="1">Muscle</tissue>
    </source>
</reference>
<comment type="caution">
    <text evidence="1">The sequence shown here is derived from an EMBL/GenBank/DDBJ whole genome shotgun (WGS) entry which is preliminary data.</text>
</comment>
<evidence type="ECO:0000313" key="1">
    <source>
        <dbReference type="EMBL" id="KAK5608618.1"/>
    </source>
</evidence>
<accession>A0AAV9RHY6</accession>
<dbReference type="AlphaFoldDB" id="A0AAV9RHY6"/>
<organism evidence="1 2">
    <name type="scientific">Crenichthys baileyi</name>
    <name type="common">White River springfish</name>
    <dbReference type="NCBI Taxonomy" id="28760"/>
    <lineage>
        <taxon>Eukaryota</taxon>
        <taxon>Metazoa</taxon>
        <taxon>Chordata</taxon>
        <taxon>Craniata</taxon>
        <taxon>Vertebrata</taxon>
        <taxon>Euteleostomi</taxon>
        <taxon>Actinopterygii</taxon>
        <taxon>Neopterygii</taxon>
        <taxon>Teleostei</taxon>
        <taxon>Neoteleostei</taxon>
        <taxon>Acanthomorphata</taxon>
        <taxon>Ovalentaria</taxon>
        <taxon>Atherinomorphae</taxon>
        <taxon>Cyprinodontiformes</taxon>
        <taxon>Goodeidae</taxon>
        <taxon>Crenichthys</taxon>
    </lineage>
</organism>
<sequence length="206" mass="23314">MRSSCLECVPHLRSNPQDLAFMHPFLLEEFLTEGWLDAPAPLCTGGPFDPLLKAVMAAQSPRESSNHVSGPSAGHRRVYRASAGRRRVFRVFRATAGRRWDFRVFRATAGRRRYNKINWFPDGGSPYLRSGPPSRIIPQTQMRTEKQHYLHSGTRFSRHEMSRAQEMAQELTQKGAQDSLGSMVRAVSDSVLAETDAVFRTAYYIA</sequence>
<evidence type="ECO:0000313" key="2">
    <source>
        <dbReference type="Proteomes" id="UP001311232"/>
    </source>
</evidence>
<name>A0AAV9RHY6_9TELE</name>
<dbReference type="EMBL" id="JAHHUM010001795">
    <property type="protein sequence ID" value="KAK5608618.1"/>
    <property type="molecule type" value="Genomic_DNA"/>
</dbReference>
<proteinExistence type="predicted"/>
<protein>
    <submittedName>
        <fullName evidence="1">Uncharacterized protein</fullName>
    </submittedName>
</protein>